<reference evidence="3 4" key="1">
    <citation type="submission" date="2017-10" db="EMBL/GenBank/DDBJ databases">
        <authorList>
            <person name="Banno H."/>
            <person name="Chua N.-H."/>
        </authorList>
    </citation>
    <scope>NUCLEOTIDE SEQUENCE [LARGE SCALE GENOMIC DNA]</scope>
    <source>
        <strain evidence="3 4">YW11</strain>
    </source>
</reference>
<dbReference type="AlphaFoldDB" id="A0A2C7ABS2"/>
<comment type="caution">
    <text evidence="3">The sequence shown here is derived from an EMBL/GenBank/DDBJ whole genome shotgun (WGS) entry which is preliminary data.</text>
</comment>
<dbReference type="PANTHER" id="PTHR30203">
    <property type="entry name" value="OUTER MEMBRANE CATION EFFLUX PROTEIN"/>
    <property type="match status" value="1"/>
</dbReference>
<dbReference type="SUPFAM" id="SSF56954">
    <property type="entry name" value="Outer membrane efflux proteins (OEP)"/>
    <property type="match status" value="1"/>
</dbReference>
<dbReference type="GO" id="GO:0015562">
    <property type="term" value="F:efflux transmembrane transporter activity"/>
    <property type="evidence" value="ECO:0007669"/>
    <property type="project" value="InterPro"/>
</dbReference>
<comment type="similarity">
    <text evidence="1">Belongs to the outer membrane factor (OMF) (TC 1.B.17) family.</text>
</comment>
<feature type="chain" id="PRO_5012519159" description="Transporter" evidence="2">
    <location>
        <begin position="20"/>
        <end position="440"/>
    </location>
</feature>
<dbReference type="RefSeq" id="WP_099096370.1">
    <property type="nucleotide sequence ID" value="NZ_PDNU01000031.1"/>
</dbReference>
<proteinExistence type="inferred from homology"/>
<gene>
    <name evidence="3" type="ORF">CR162_15140</name>
</gene>
<keyword evidence="2" id="KW-0732">Signal</keyword>
<dbReference type="PANTHER" id="PTHR30203:SF24">
    <property type="entry name" value="BLR4935 PROTEIN"/>
    <property type="match status" value="1"/>
</dbReference>
<evidence type="ECO:0000256" key="2">
    <source>
        <dbReference type="SAM" id="SignalP"/>
    </source>
</evidence>
<sequence length="440" mass="46973">MTIKVFCLAAVLAVAPVMARAQNAHPAAAPLTITSPQQAVEAALNVSPTLRGAGAARQAVQADALQARLRPNPELNSSFENFGGFGGRNENRGFTTLETTIGLSQRIELGGKRGARMDYAARNTAVAELDFNGVRLEVAREVVTALAAAEAASRLAEVERGRARLAAETLRASRGRVEAGRDPLLQAERAEVVRVTADIAAERAQREVEIALADLAVLIGVPRVALAPRQPWFEDIGPAPTRPAQADPLARLAANPELARLDAAIAQQRSNLNLQRSNAVPDLTVNADVRRFGDTGETAFVAGASIPLPFFDRNQGGIARAHAELTQAEVAAERGRSALVAQLVAAEERLALAWRTVQSLRRTALPSAEQAARFASGGFSEGRFGFLEVLDAQRALSDTRAQLVEAYRDFHTIRAAVQRLRGEAPAAPPQPMNIQTRSAR</sequence>
<name>A0A2C7ABS2_9PROT</name>
<evidence type="ECO:0000313" key="4">
    <source>
        <dbReference type="Proteomes" id="UP000223527"/>
    </source>
</evidence>
<accession>A0A2C7ABS2</accession>
<keyword evidence="4" id="KW-1185">Reference proteome</keyword>
<dbReference type="InterPro" id="IPR003423">
    <property type="entry name" value="OMP_efflux"/>
</dbReference>
<dbReference type="Pfam" id="PF02321">
    <property type="entry name" value="OEP"/>
    <property type="match status" value="2"/>
</dbReference>
<dbReference type="OrthoDB" id="9791261at2"/>
<evidence type="ECO:0000313" key="3">
    <source>
        <dbReference type="EMBL" id="PHK94097.1"/>
    </source>
</evidence>
<feature type="signal peptide" evidence="2">
    <location>
        <begin position="1"/>
        <end position="19"/>
    </location>
</feature>
<evidence type="ECO:0008006" key="5">
    <source>
        <dbReference type="Google" id="ProtNLM"/>
    </source>
</evidence>
<dbReference type="EMBL" id="PDNU01000031">
    <property type="protein sequence ID" value="PHK94097.1"/>
    <property type="molecule type" value="Genomic_DNA"/>
</dbReference>
<protein>
    <recommendedName>
        <fullName evidence="5">Transporter</fullName>
    </recommendedName>
</protein>
<dbReference type="InterPro" id="IPR010131">
    <property type="entry name" value="MdtP/NodT-like"/>
</dbReference>
<evidence type="ECO:0000256" key="1">
    <source>
        <dbReference type="ARBA" id="ARBA00007613"/>
    </source>
</evidence>
<dbReference type="Gene3D" id="1.20.1600.10">
    <property type="entry name" value="Outer membrane efflux proteins (OEP)"/>
    <property type="match status" value="1"/>
</dbReference>
<organism evidence="3 4">
    <name type="scientific">Teichococcus rhizosphaerae</name>
    <dbReference type="NCBI Taxonomy" id="1335062"/>
    <lineage>
        <taxon>Bacteria</taxon>
        <taxon>Pseudomonadati</taxon>
        <taxon>Pseudomonadota</taxon>
        <taxon>Alphaproteobacteria</taxon>
        <taxon>Acetobacterales</taxon>
        <taxon>Roseomonadaceae</taxon>
        <taxon>Roseomonas</taxon>
    </lineage>
</organism>
<dbReference type="Proteomes" id="UP000223527">
    <property type="component" value="Unassembled WGS sequence"/>
</dbReference>